<comment type="caution">
    <text evidence="12">The sequence shown here is derived from an EMBL/GenBank/DDBJ whole genome shotgun (WGS) entry which is preliminary data.</text>
</comment>
<dbReference type="Gene3D" id="3.40.50.1980">
    <property type="entry name" value="Nitrogenase molybdenum iron protein domain"/>
    <property type="match status" value="2"/>
</dbReference>
<dbReference type="PANTHER" id="PTHR21256">
    <property type="entry name" value="HISTIDINOL DEHYDROGENASE HDH"/>
    <property type="match status" value="1"/>
</dbReference>
<evidence type="ECO:0000256" key="11">
    <source>
        <dbReference type="RuleBase" id="RU004175"/>
    </source>
</evidence>
<dbReference type="EC" id="1.1.1.23" evidence="3"/>
<dbReference type="FunFam" id="3.40.50.1980:FF:000011">
    <property type="entry name" value="Histidinol dehydrogenase, chloroplastic"/>
    <property type="match status" value="1"/>
</dbReference>
<dbReference type="PRINTS" id="PR00083">
    <property type="entry name" value="HOLDHDRGNASE"/>
</dbReference>
<evidence type="ECO:0000256" key="10">
    <source>
        <dbReference type="ARBA" id="ARBA00049489"/>
    </source>
</evidence>
<name>A0AAV6JDV9_9ERIC</name>
<evidence type="ECO:0000256" key="1">
    <source>
        <dbReference type="ARBA" id="ARBA00001947"/>
    </source>
</evidence>
<dbReference type="CDD" id="cd06572">
    <property type="entry name" value="Histidinol_dh"/>
    <property type="match status" value="1"/>
</dbReference>
<dbReference type="PROSITE" id="PS00611">
    <property type="entry name" value="HISOL_DEHYDROGENASE"/>
    <property type="match status" value="1"/>
</dbReference>
<gene>
    <name evidence="12" type="ORF">RHGRI_019775</name>
</gene>
<dbReference type="GO" id="GO:0051287">
    <property type="term" value="F:NAD binding"/>
    <property type="evidence" value="ECO:0007669"/>
    <property type="project" value="InterPro"/>
</dbReference>
<keyword evidence="5" id="KW-0479">Metal-binding</keyword>
<dbReference type="InterPro" id="IPR012131">
    <property type="entry name" value="Hstdl_DH"/>
</dbReference>
<proteinExistence type="inferred from homology"/>
<accession>A0AAV6JDV9</accession>
<dbReference type="GO" id="GO:0046872">
    <property type="term" value="F:metal ion binding"/>
    <property type="evidence" value="ECO:0007669"/>
    <property type="project" value="UniProtKB-KW"/>
</dbReference>
<keyword evidence="6" id="KW-0862">Zinc</keyword>
<evidence type="ECO:0000256" key="8">
    <source>
        <dbReference type="ARBA" id="ARBA00023027"/>
    </source>
</evidence>
<dbReference type="GO" id="GO:0004399">
    <property type="term" value="F:histidinol dehydrogenase activity"/>
    <property type="evidence" value="ECO:0007669"/>
    <property type="project" value="UniProtKB-EC"/>
</dbReference>
<reference evidence="12" key="1">
    <citation type="submission" date="2020-08" db="EMBL/GenBank/DDBJ databases">
        <title>Plant Genome Project.</title>
        <authorList>
            <person name="Zhang R.-G."/>
        </authorList>
    </citation>
    <scope>NUCLEOTIDE SEQUENCE</scope>
    <source>
        <strain evidence="12">WSP0</strain>
        <tissue evidence="12">Leaf</tissue>
    </source>
</reference>
<dbReference type="NCBIfam" id="TIGR00069">
    <property type="entry name" value="hisD"/>
    <property type="match status" value="1"/>
</dbReference>
<dbReference type="InterPro" id="IPR016161">
    <property type="entry name" value="Ald_DH/histidinol_DH"/>
</dbReference>
<keyword evidence="7" id="KW-0560">Oxidoreductase</keyword>
<sequence>MKVLMDCQRLSFNWNKCFCQSLRTLPIQIVGGQRDIQCRVSYSRAELVLSRRKNVPQFIICEAEIITLEWVFNVRSSHTAIKCSMKSYKLSELTQAQVNSLKARPRIDFSSIFNLVNPIVDDVRCRGDAAVKDYTTKFDKVELEKIIENVSELPDPEVAYLFILDHPLLDSVVREAFDVAYDNIYAFHAAQKSAEISVENMKGVKCKRVSRGIPSVGLYVPGGTAVLPSTALMLAVEVLYCAKRAGVTHILKAGGAQVAISAMAWGTASCPKVEKIFGPGNQYVTAAKMILQNSEAMVSIDMPAGPSEVLVIADKQANPVHIASDLLSQAEHGPDSQVVLVIAGEGVDIRAIEEEINKQCNNLPRREYASKALDHSFTVFARDMVEAISFSNLYAPEHLIINVQDAEKWEGFIENAGSVFLGQWTPESVGDYASGTNHVLPTYGYARMYSGVSLDSFLKYITFQSLTEEGLMNLGPHVATMAEVEGLEAHKRAVTLRLQDIQANQISQRT</sequence>
<dbReference type="AlphaFoldDB" id="A0AAV6JDV9"/>
<comment type="cofactor">
    <cofactor evidence="1">
        <name>Zn(2+)</name>
        <dbReference type="ChEBI" id="CHEBI:29105"/>
    </cofactor>
</comment>
<evidence type="ECO:0000256" key="4">
    <source>
        <dbReference type="ARBA" id="ARBA00022605"/>
    </source>
</evidence>
<dbReference type="FunFam" id="1.20.5.1300:FF:000002">
    <property type="entry name" value="Histidinol dehydrogenase, chloroplastic"/>
    <property type="match status" value="1"/>
</dbReference>
<dbReference type="Gene3D" id="1.20.5.1300">
    <property type="match status" value="1"/>
</dbReference>
<evidence type="ECO:0000313" key="12">
    <source>
        <dbReference type="EMBL" id="KAG5539322.1"/>
    </source>
</evidence>
<evidence type="ECO:0000256" key="9">
    <source>
        <dbReference type="ARBA" id="ARBA00023102"/>
    </source>
</evidence>
<dbReference type="GO" id="GO:0005829">
    <property type="term" value="C:cytosol"/>
    <property type="evidence" value="ECO:0007669"/>
    <property type="project" value="TreeGrafter"/>
</dbReference>
<dbReference type="SUPFAM" id="SSF53720">
    <property type="entry name" value="ALDH-like"/>
    <property type="match status" value="1"/>
</dbReference>
<evidence type="ECO:0000256" key="5">
    <source>
        <dbReference type="ARBA" id="ARBA00022723"/>
    </source>
</evidence>
<dbReference type="Pfam" id="PF00815">
    <property type="entry name" value="Histidinol_dh"/>
    <property type="match status" value="2"/>
</dbReference>
<keyword evidence="4" id="KW-0028">Amino-acid biosynthesis</keyword>
<dbReference type="PANTHER" id="PTHR21256:SF2">
    <property type="entry name" value="HISTIDINE BIOSYNTHESIS TRIFUNCTIONAL PROTEIN"/>
    <property type="match status" value="1"/>
</dbReference>
<keyword evidence="8" id="KW-0520">NAD</keyword>
<comment type="pathway">
    <text evidence="2">Amino-acid biosynthesis; L-histidine biosynthesis; L-histidine from 5-phospho-alpha-D-ribose 1-diphosphate: step 9/9.</text>
</comment>
<dbReference type="InterPro" id="IPR001692">
    <property type="entry name" value="Histidinol_DH_CS"/>
</dbReference>
<comment type="catalytic activity">
    <reaction evidence="10">
        <text>L-histidinol + 2 NAD(+) + H2O = L-histidine + 2 NADH + 3 H(+)</text>
        <dbReference type="Rhea" id="RHEA:20641"/>
        <dbReference type="ChEBI" id="CHEBI:15377"/>
        <dbReference type="ChEBI" id="CHEBI:15378"/>
        <dbReference type="ChEBI" id="CHEBI:57540"/>
        <dbReference type="ChEBI" id="CHEBI:57595"/>
        <dbReference type="ChEBI" id="CHEBI:57699"/>
        <dbReference type="ChEBI" id="CHEBI:57945"/>
        <dbReference type="EC" id="1.1.1.23"/>
    </reaction>
</comment>
<organism evidence="12 13">
    <name type="scientific">Rhododendron griersonianum</name>
    <dbReference type="NCBI Taxonomy" id="479676"/>
    <lineage>
        <taxon>Eukaryota</taxon>
        <taxon>Viridiplantae</taxon>
        <taxon>Streptophyta</taxon>
        <taxon>Embryophyta</taxon>
        <taxon>Tracheophyta</taxon>
        <taxon>Spermatophyta</taxon>
        <taxon>Magnoliopsida</taxon>
        <taxon>eudicotyledons</taxon>
        <taxon>Gunneridae</taxon>
        <taxon>Pentapetalae</taxon>
        <taxon>asterids</taxon>
        <taxon>Ericales</taxon>
        <taxon>Ericaceae</taxon>
        <taxon>Ericoideae</taxon>
        <taxon>Rhodoreae</taxon>
        <taxon>Rhododendron</taxon>
    </lineage>
</organism>
<keyword evidence="13" id="KW-1185">Reference proteome</keyword>
<evidence type="ECO:0000256" key="3">
    <source>
        <dbReference type="ARBA" id="ARBA00012965"/>
    </source>
</evidence>
<evidence type="ECO:0000256" key="7">
    <source>
        <dbReference type="ARBA" id="ARBA00023002"/>
    </source>
</evidence>
<evidence type="ECO:0000256" key="6">
    <source>
        <dbReference type="ARBA" id="ARBA00022833"/>
    </source>
</evidence>
<dbReference type="Proteomes" id="UP000823749">
    <property type="component" value="Chromosome 7"/>
</dbReference>
<dbReference type="EMBL" id="JACTNZ010000007">
    <property type="protein sequence ID" value="KAG5539322.1"/>
    <property type="molecule type" value="Genomic_DNA"/>
</dbReference>
<dbReference type="GO" id="GO:0009570">
    <property type="term" value="C:chloroplast stroma"/>
    <property type="evidence" value="ECO:0007669"/>
    <property type="project" value="TreeGrafter"/>
</dbReference>
<evidence type="ECO:0000313" key="13">
    <source>
        <dbReference type="Proteomes" id="UP000823749"/>
    </source>
</evidence>
<comment type="similarity">
    <text evidence="11">Belongs to the histidinol dehydrogenase family.</text>
</comment>
<protein>
    <recommendedName>
        <fullName evidence="3">histidinol dehydrogenase</fullName>
        <ecNumber evidence="3">1.1.1.23</ecNumber>
    </recommendedName>
</protein>
<evidence type="ECO:0000256" key="2">
    <source>
        <dbReference type="ARBA" id="ARBA00004940"/>
    </source>
</evidence>
<keyword evidence="9" id="KW-0368">Histidine biosynthesis</keyword>
<dbReference type="GO" id="GO:0000105">
    <property type="term" value="P:L-histidine biosynthetic process"/>
    <property type="evidence" value="ECO:0007669"/>
    <property type="project" value="UniProtKB-KW"/>
</dbReference>